<evidence type="ECO:0000313" key="1">
    <source>
        <dbReference type="EMBL" id="RAJ24835.1"/>
    </source>
</evidence>
<sequence>MFRNALILVVLLSFFNCKEEEKQTSSPESAEEIIKKSISVAGGDVFESSDISFDFRDVQFKAIRNNGKFELERQFLDSLTEIRDVLKNSGFERHENGERVELTDSIRSLYAASVNAVHYFSVLPYGLNGKAVHKTYLGTKNIKGKDYHKIKITFSEDGGGEDFEDEFIYWIDPTSYKVDYLAYSYEEVDGQGFRFREAYNQRMVNGLHFADYNNYKPASSTIKLEDLDALFSAGELELLSKVELKNVKVEHLN</sequence>
<dbReference type="InterPro" id="IPR045444">
    <property type="entry name" value="DUF6503"/>
</dbReference>
<comment type="caution">
    <text evidence="1">The sequence shown here is derived from an EMBL/GenBank/DDBJ whole genome shotgun (WGS) entry which is preliminary data.</text>
</comment>
<dbReference type="EMBL" id="QLLQ01000005">
    <property type="protein sequence ID" value="RAJ24835.1"/>
    <property type="molecule type" value="Genomic_DNA"/>
</dbReference>
<keyword evidence="2" id="KW-1185">Reference proteome</keyword>
<name>A0A1A7R367_9FLAO</name>
<dbReference type="Pfam" id="PF20113">
    <property type="entry name" value="DUF6503"/>
    <property type="match status" value="1"/>
</dbReference>
<evidence type="ECO:0008006" key="3">
    <source>
        <dbReference type="Google" id="ProtNLM"/>
    </source>
</evidence>
<gene>
    <name evidence="1" type="ORF">LX77_01834</name>
</gene>
<dbReference type="RefSeq" id="WP_066432127.1">
    <property type="nucleotide sequence ID" value="NZ_LZRN01000008.1"/>
</dbReference>
<dbReference type="AlphaFoldDB" id="A0A1A7R367"/>
<organism evidence="1 2">
    <name type="scientific">Gelidibacter algens</name>
    <dbReference type="NCBI Taxonomy" id="49280"/>
    <lineage>
        <taxon>Bacteria</taxon>
        <taxon>Pseudomonadati</taxon>
        <taxon>Bacteroidota</taxon>
        <taxon>Flavobacteriia</taxon>
        <taxon>Flavobacteriales</taxon>
        <taxon>Flavobacteriaceae</taxon>
        <taxon>Gelidibacter</taxon>
    </lineage>
</organism>
<accession>A0A1A7R367</accession>
<protein>
    <recommendedName>
        <fullName evidence="3">Deoxyribose-phosphate aldolase</fullName>
    </recommendedName>
</protein>
<proteinExistence type="predicted"/>
<evidence type="ECO:0000313" key="2">
    <source>
        <dbReference type="Proteomes" id="UP000248987"/>
    </source>
</evidence>
<dbReference type="STRING" id="49280.A9996_05765"/>
<reference evidence="1 2" key="1">
    <citation type="submission" date="2018-06" db="EMBL/GenBank/DDBJ databases">
        <title>Genomic Encyclopedia of Archaeal and Bacterial Type Strains, Phase II (KMG-II): from individual species to whole genera.</title>
        <authorList>
            <person name="Goeker M."/>
        </authorList>
    </citation>
    <scope>NUCLEOTIDE SEQUENCE [LARGE SCALE GENOMIC DNA]</scope>
    <source>
        <strain evidence="1 2">DSM 12408</strain>
    </source>
</reference>
<dbReference type="Proteomes" id="UP000248987">
    <property type="component" value="Unassembled WGS sequence"/>
</dbReference>